<proteinExistence type="inferred from homology"/>
<reference evidence="5" key="1">
    <citation type="submission" date="2017-06" db="EMBL/GenBank/DDBJ databases">
        <title>Complete Genome Sequence of Mycobacterium shigaense.</title>
        <authorList>
            <person name="Fukano H."/>
            <person name="Yoshida M."/>
            <person name="Kazumi Y."/>
            <person name="Ogura Y."/>
            <person name="Mitarai S."/>
            <person name="Hayashi T."/>
            <person name="Hoshino Y."/>
        </authorList>
    </citation>
    <scope>NUCLEOTIDE SEQUENCE [LARGE SCALE GENOMIC DNA]</scope>
    <source>
        <strain evidence="5">UN-152</strain>
    </source>
</reference>
<evidence type="ECO:0000313" key="4">
    <source>
        <dbReference type="EMBL" id="BAX91653.1"/>
    </source>
</evidence>
<dbReference type="GO" id="GO:0016491">
    <property type="term" value="F:oxidoreductase activity"/>
    <property type="evidence" value="ECO:0007669"/>
    <property type="project" value="TreeGrafter"/>
</dbReference>
<keyword evidence="5" id="KW-1185">Reference proteome</keyword>
<dbReference type="PRINTS" id="PR00081">
    <property type="entry name" value="GDHRDH"/>
</dbReference>
<dbReference type="SUPFAM" id="SSF51735">
    <property type="entry name" value="NAD(P)-binding Rossmann-fold domains"/>
    <property type="match status" value="1"/>
</dbReference>
<evidence type="ECO:0000256" key="1">
    <source>
        <dbReference type="ARBA" id="ARBA00006484"/>
    </source>
</evidence>
<dbReference type="InterPro" id="IPR036291">
    <property type="entry name" value="NAD(P)-bd_dom_sf"/>
</dbReference>
<dbReference type="OrthoDB" id="9792003at2"/>
<dbReference type="PRINTS" id="PR00080">
    <property type="entry name" value="SDRFAMILY"/>
</dbReference>
<sequence length="309" mass="32471">MTSANHSPRHELIVVTGASTGMGAATAKELARRGFHVLAGVRREADGEALAANGPDGLEPRILDITVESDVAAIADRVARDPQRRPLRALINNAGIAVNAPVETLPIDQWRKQFEVNLFGHIAMTQALLPALLHSSGTVVNISSVGGKVVLPTYGAYAGSKFALEAVSDALRRELGGTGIKVVVIEPGAVKTEMAERGIATAEGLMTNMTTAQLARYDDLAAAVTAQARSFGQDGVSAEHAAKIIAKAATTSRPRTRYTIGRDAAILLRVNRIVSDRVLDRIVRLSLRSFAKGPKSGEQLSAATASADG</sequence>
<dbReference type="AlphaFoldDB" id="A0A1Z4EFB3"/>
<dbReference type="SMART" id="SM00822">
    <property type="entry name" value="PKS_KR"/>
    <property type="match status" value="1"/>
</dbReference>
<dbReference type="PANTHER" id="PTHR43313">
    <property type="entry name" value="SHORT-CHAIN DEHYDROGENASE/REDUCTASE FAMILY 9C"/>
    <property type="match status" value="1"/>
</dbReference>
<gene>
    <name evidence="4" type="ORF">MSG_01497</name>
</gene>
<dbReference type="Pfam" id="PF00106">
    <property type="entry name" value="adh_short"/>
    <property type="match status" value="1"/>
</dbReference>
<dbReference type="KEGG" id="mshg:MSG_01497"/>
<dbReference type="GO" id="GO:0008202">
    <property type="term" value="P:steroid metabolic process"/>
    <property type="evidence" value="ECO:0007669"/>
    <property type="project" value="TreeGrafter"/>
</dbReference>
<protein>
    <submittedName>
        <fullName evidence="4">Short-chain dehydrogenase</fullName>
    </submittedName>
</protein>
<feature type="domain" description="Ketoreductase" evidence="3">
    <location>
        <begin position="11"/>
        <end position="193"/>
    </location>
</feature>
<dbReference type="PROSITE" id="PS00061">
    <property type="entry name" value="ADH_SHORT"/>
    <property type="match status" value="1"/>
</dbReference>
<dbReference type="EMBL" id="AP018164">
    <property type="protein sequence ID" value="BAX91653.1"/>
    <property type="molecule type" value="Genomic_DNA"/>
</dbReference>
<accession>A0A1Z4EFB3</accession>
<evidence type="ECO:0000259" key="3">
    <source>
        <dbReference type="SMART" id="SM00822"/>
    </source>
</evidence>
<dbReference type="InterPro" id="IPR002347">
    <property type="entry name" value="SDR_fam"/>
</dbReference>
<evidence type="ECO:0000256" key="2">
    <source>
        <dbReference type="RuleBase" id="RU000363"/>
    </source>
</evidence>
<dbReference type="InterPro" id="IPR020904">
    <property type="entry name" value="Sc_DH/Rdtase_CS"/>
</dbReference>
<organism evidence="4 5">
    <name type="scientific">Mycobacterium shigaense</name>
    <dbReference type="NCBI Taxonomy" id="722731"/>
    <lineage>
        <taxon>Bacteria</taxon>
        <taxon>Bacillati</taxon>
        <taxon>Actinomycetota</taxon>
        <taxon>Actinomycetes</taxon>
        <taxon>Mycobacteriales</taxon>
        <taxon>Mycobacteriaceae</taxon>
        <taxon>Mycobacterium</taxon>
        <taxon>Mycobacterium simiae complex</taxon>
    </lineage>
</organism>
<name>A0A1Z4EFB3_9MYCO</name>
<dbReference type="Proteomes" id="UP000217736">
    <property type="component" value="Chromosome"/>
</dbReference>
<dbReference type="Gene3D" id="3.40.50.720">
    <property type="entry name" value="NAD(P)-binding Rossmann-like Domain"/>
    <property type="match status" value="1"/>
</dbReference>
<dbReference type="InterPro" id="IPR057326">
    <property type="entry name" value="KR_dom"/>
</dbReference>
<dbReference type="PANTHER" id="PTHR43313:SF1">
    <property type="entry name" value="3BETA-HYDROXYSTEROID DEHYDROGENASE DHS-16"/>
    <property type="match status" value="1"/>
</dbReference>
<comment type="similarity">
    <text evidence="1 2">Belongs to the short-chain dehydrogenases/reductases (SDR) family.</text>
</comment>
<dbReference type="RefSeq" id="WP_096438384.1">
    <property type="nucleotide sequence ID" value="NZ_AP018164.1"/>
</dbReference>
<evidence type="ECO:0000313" key="5">
    <source>
        <dbReference type="Proteomes" id="UP000217736"/>
    </source>
</evidence>